<dbReference type="KEGG" id="ngl:RG1141_CH42090"/>
<comment type="subunit">
    <text evidence="1">Monomer.</text>
</comment>
<evidence type="ECO:0000256" key="1">
    <source>
        <dbReference type="ARBA" id="ARBA00011245"/>
    </source>
</evidence>
<dbReference type="Proteomes" id="UP000028186">
    <property type="component" value="Chromosome I"/>
</dbReference>
<sequence>MTDSNLPSMAMIMAGRHYAIFSDGACPGNPGRGGWGVLLQLREGERVIKQAAFAGYQRPNTTNIRMEMTAALMGISRLTKEPETAALVVMDNKMIVDAMTLGGFHKWKAAGWLKGTKPLPNGDLWEKIDNAIGKRLVHWQWVRGHVGHTQNEIANMLATNAAAGLYLSEGRSVRQMHGDLFF</sequence>
<dbReference type="SUPFAM" id="SSF53098">
    <property type="entry name" value="Ribonuclease H-like"/>
    <property type="match status" value="1"/>
</dbReference>
<dbReference type="CDD" id="cd09278">
    <property type="entry name" value="RNase_HI_prokaryote_like"/>
    <property type="match status" value="1"/>
</dbReference>
<dbReference type="PATRIC" id="fig|1028801.3.peg.4278"/>
<dbReference type="GO" id="GO:0003676">
    <property type="term" value="F:nucleic acid binding"/>
    <property type="evidence" value="ECO:0007669"/>
    <property type="project" value="InterPro"/>
</dbReference>
<dbReference type="EMBL" id="HG938355">
    <property type="protein sequence ID" value="CDN56523.1"/>
    <property type="molecule type" value="Genomic_DNA"/>
</dbReference>
<name>A0A068TDM9_NEOGA</name>
<protein>
    <submittedName>
        <fullName evidence="3">Ribonuclease H</fullName>
    </submittedName>
</protein>
<feature type="domain" description="RNase H type-1" evidence="2">
    <location>
        <begin position="14"/>
        <end position="163"/>
    </location>
</feature>
<evidence type="ECO:0000313" key="3">
    <source>
        <dbReference type="EMBL" id="CDN56523.1"/>
    </source>
</evidence>
<dbReference type="AlphaFoldDB" id="A0A068TDM9"/>
<proteinExistence type="predicted"/>
<reference evidence="4" key="1">
    <citation type="journal article" date="2014" name="BMC Genomics">
        <title>Genome sequencing of two Neorhizobium galegae strains reveals a noeT gene responsible for the unusual acetylation of the nodulation factors.</title>
        <authorList>
            <person name="Osterman J."/>
            <person name="Marsh J."/>
            <person name="Laine P.K."/>
            <person name="Zeng Z."/>
            <person name="Alatalo E."/>
            <person name="Sullivan J.T."/>
            <person name="Young J.P."/>
            <person name="Thomas-Oates J."/>
            <person name="Paulin L."/>
            <person name="Lindstrom K."/>
        </authorList>
    </citation>
    <scope>NUCLEOTIDE SEQUENCE [LARGE SCALE GENOMIC DNA]</scope>
    <source>
        <strain evidence="4">HAMBI 1141</strain>
    </source>
</reference>
<evidence type="ECO:0000259" key="2">
    <source>
        <dbReference type="PROSITE" id="PS50879"/>
    </source>
</evidence>
<dbReference type="HOGENOM" id="CLU_030894_6_0_5"/>
<dbReference type="GO" id="GO:0004523">
    <property type="term" value="F:RNA-DNA hybrid ribonuclease activity"/>
    <property type="evidence" value="ECO:0007669"/>
    <property type="project" value="InterPro"/>
</dbReference>
<accession>A0A068TDM9</accession>
<dbReference type="Pfam" id="PF00075">
    <property type="entry name" value="RNase_H"/>
    <property type="match status" value="1"/>
</dbReference>
<dbReference type="InterPro" id="IPR002156">
    <property type="entry name" value="RNaseH_domain"/>
</dbReference>
<dbReference type="PROSITE" id="PS50879">
    <property type="entry name" value="RNASE_H_1"/>
    <property type="match status" value="1"/>
</dbReference>
<dbReference type="RefSeq" id="WP_051899975.1">
    <property type="nucleotide sequence ID" value="NZ_HG938355.1"/>
</dbReference>
<dbReference type="InterPro" id="IPR022892">
    <property type="entry name" value="RNaseHI"/>
</dbReference>
<dbReference type="Gene3D" id="3.30.420.10">
    <property type="entry name" value="Ribonuclease H-like superfamily/Ribonuclease H"/>
    <property type="match status" value="1"/>
</dbReference>
<organism evidence="3 4">
    <name type="scientific">Neorhizobium galegae bv. officinalis bv. officinalis str. HAMBI 1141</name>
    <dbReference type="NCBI Taxonomy" id="1028801"/>
    <lineage>
        <taxon>Bacteria</taxon>
        <taxon>Pseudomonadati</taxon>
        <taxon>Pseudomonadota</taxon>
        <taxon>Alphaproteobacteria</taxon>
        <taxon>Hyphomicrobiales</taxon>
        <taxon>Rhizobiaceae</taxon>
        <taxon>Rhizobium/Agrobacterium group</taxon>
        <taxon>Neorhizobium</taxon>
    </lineage>
</organism>
<gene>
    <name evidence="3" type="ORF">RG1141_CH42090</name>
</gene>
<dbReference type="InterPro" id="IPR036397">
    <property type="entry name" value="RNaseH_sf"/>
</dbReference>
<dbReference type="eggNOG" id="COG0328">
    <property type="taxonomic scope" value="Bacteria"/>
</dbReference>
<dbReference type="InterPro" id="IPR012337">
    <property type="entry name" value="RNaseH-like_sf"/>
</dbReference>
<evidence type="ECO:0000313" key="4">
    <source>
        <dbReference type="Proteomes" id="UP000028186"/>
    </source>
</evidence>